<keyword evidence="2" id="KW-1185">Reference proteome</keyword>
<evidence type="ECO:0000313" key="1">
    <source>
        <dbReference type="EMBL" id="GBO39198.1"/>
    </source>
</evidence>
<name>A0A4Y2WR59_ARAVE</name>
<proteinExistence type="predicted"/>
<dbReference type="PANTHER" id="PTHR47331">
    <property type="entry name" value="PHD-TYPE DOMAIN-CONTAINING PROTEIN"/>
    <property type="match status" value="1"/>
</dbReference>
<dbReference type="PANTHER" id="PTHR47331:SF5">
    <property type="entry name" value="RIBONUCLEASE H"/>
    <property type="match status" value="1"/>
</dbReference>
<reference evidence="1 2" key="1">
    <citation type="journal article" date="2019" name="Sci. Rep.">
        <title>Orb-weaving spider Araneus ventricosus genome elucidates the spidroin gene catalogue.</title>
        <authorList>
            <person name="Kono N."/>
            <person name="Nakamura H."/>
            <person name="Ohtoshi R."/>
            <person name="Moran D.A.P."/>
            <person name="Shinohara A."/>
            <person name="Yoshida Y."/>
            <person name="Fujiwara M."/>
            <person name="Mori M."/>
            <person name="Tomita M."/>
            <person name="Arakawa K."/>
        </authorList>
    </citation>
    <scope>NUCLEOTIDE SEQUENCE [LARGE SCALE GENOMIC DNA]</scope>
</reference>
<evidence type="ECO:0008006" key="3">
    <source>
        <dbReference type="Google" id="ProtNLM"/>
    </source>
</evidence>
<organism evidence="1 2">
    <name type="scientific">Araneus ventricosus</name>
    <name type="common">Orbweaver spider</name>
    <name type="synonym">Epeira ventricosa</name>
    <dbReference type="NCBI Taxonomy" id="182803"/>
    <lineage>
        <taxon>Eukaryota</taxon>
        <taxon>Metazoa</taxon>
        <taxon>Ecdysozoa</taxon>
        <taxon>Arthropoda</taxon>
        <taxon>Chelicerata</taxon>
        <taxon>Arachnida</taxon>
        <taxon>Araneae</taxon>
        <taxon>Araneomorphae</taxon>
        <taxon>Entelegynae</taxon>
        <taxon>Araneoidea</taxon>
        <taxon>Araneidae</taxon>
        <taxon>Araneus</taxon>
    </lineage>
</organism>
<dbReference type="Proteomes" id="UP000499080">
    <property type="component" value="Unassembled WGS sequence"/>
</dbReference>
<dbReference type="AlphaFoldDB" id="A0A4Y2WR59"/>
<evidence type="ECO:0000313" key="2">
    <source>
        <dbReference type="Proteomes" id="UP000499080"/>
    </source>
</evidence>
<accession>A0A4Y2WR59</accession>
<comment type="caution">
    <text evidence="1">The sequence shown here is derived from an EMBL/GenBank/DDBJ whole genome shotgun (WGS) entry which is preliminary data.</text>
</comment>
<gene>
    <name evidence="1" type="ORF">AVEN_271448_1</name>
</gene>
<sequence length="292" mass="33395">MYAKKENTISDLLEFLKIEIQCRERNEHLIKEFDAHAPKETRLNSYDKLTHFTYKYVKFNKSNVDLSNRKNETSANIPLASAFVIDVKKCLFCVKSKTDHDTLSCPLSVEERKVHLRRNGICYLCLTQGHVYKKYNSKRPPCGKCHRRHSVLICDTSTALEPLSSGGEQSKVQNASEVVTCSNININQDEVLLESCSALMTIGNKRKTINILLDNASQRCFLKKEIADEMKLTVTRKEKLLVYVFGSRDPIEKIYEVVQFTLCNSRDLEKSIKIEALLTEVISSSPYKESAK</sequence>
<protein>
    <recommendedName>
        <fullName evidence="3">Peptidase aspartic putative domain-containing protein</fullName>
    </recommendedName>
</protein>
<dbReference type="EMBL" id="BGPR01064123">
    <property type="protein sequence ID" value="GBO39198.1"/>
    <property type="molecule type" value="Genomic_DNA"/>
</dbReference>